<accession>A0A3B0VLP8</accession>
<evidence type="ECO:0000313" key="4">
    <source>
        <dbReference type="EMBL" id="VAW33076.1"/>
    </source>
</evidence>
<dbReference type="EMBL" id="UOEW01000019">
    <property type="protein sequence ID" value="VAW33076.1"/>
    <property type="molecule type" value="Genomic_DNA"/>
</dbReference>
<dbReference type="InterPro" id="IPR029052">
    <property type="entry name" value="Metallo-depent_PP-like"/>
</dbReference>
<feature type="domain" description="DUF7800" evidence="3">
    <location>
        <begin position="7"/>
        <end position="91"/>
    </location>
</feature>
<protein>
    <submittedName>
        <fullName evidence="4">Phosphodiesterase/alkaline phosphatase D</fullName>
    </submittedName>
</protein>
<evidence type="ECO:0000259" key="3">
    <source>
        <dbReference type="Pfam" id="PF25077"/>
    </source>
</evidence>
<feature type="domain" description="PhoD-like phosphatase metallophosphatase" evidence="2">
    <location>
        <begin position="133"/>
        <end position="372"/>
    </location>
</feature>
<dbReference type="InterPro" id="IPR018946">
    <property type="entry name" value="PhoD-like_MPP"/>
</dbReference>
<feature type="non-terminal residue" evidence="4">
    <location>
        <position position="1"/>
    </location>
</feature>
<dbReference type="GO" id="GO:0003993">
    <property type="term" value="F:acid phosphatase activity"/>
    <property type="evidence" value="ECO:0007669"/>
    <property type="project" value="InterPro"/>
</dbReference>
<dbReference type="PANTHER" id="PTHR33987">
    <property type="entry name" value="CALCINEURIN-LIKE METALLO-PHOSPHOESTERASE SUPERFAMILY PROTEIN"/>
    <property type="match status" value="1"/>
</dbReference>
<dbReference type="Pfam" id="PF25077">
    <property type="entry name" value="DUF7800"/>
    <property type="match status" value="1"/>
</dbReference>
<reference evidence="4" key="1">
    <citation type="submission" date="2018-06" db="EMBL/GenBank/DDBJ databases">
        <authorList>
            <person name="Zhirakovskaya E."/>
        </authorList>
    </citation>
    <scope>NUCLEOTIDE SEQUENCE</scope>
</reference>
<dbReference type="SUPFAM" id="SSF56300">
    <property type="entry name" value="Metallo-dependent phosphatases"/>
    <property type="match status" value="1"/>
</dbReference>
<keyword evidence="1" id="KW-0732">Signal</keyword>
<evidence type="ECO:0000259" key="2">
    <source>
        <dbReference type="Pfam" id="PF09423"/>
    </source>
</evidence>
<dbReference type="PANTHER" id="PTHR33987:SF1">
    <property type="entry name" value="CALCINEURIN-LIKE METALLO-PHOSPHOESTERASE SUPERFAMILY PROTEIN"/>
    <property type="match status" value="1"/>
</dbReference>
<evidence type="ECO:0000256" key="1">
    <source>
        <dbReference type="ARBA" id="ARBA00022729"/>
    </source>
</evidence>
<dbReference type="CDD" id="cd07389">
    <property type="entry name" value="MPP_PhoD"/>
    <property type="match status" value="1"/>
</dbReference>
<sequence>SSLSASPLKSGPMLGHTALRGVNIWLETKDPASIKIKYWQNGHKKDAKYQSATTNKDTYNMHTFKLSGLQPGLDYHYQIWVNKKPVQKRKETFSFKTQQLWMWRTDPPKFSVLTGSCNFGNEEAHDRAGTPYGGGYEIFDTLAKQDADMMLWLGDNWYYRDVDYDAEQNMIYRASKDKGRDFLQPVFQKFANYAIWDDHDFGADNSGGYFIHKQKSLDIFKNVWANPSYGMPATPGIFTKVRFNDVDFFLLDNRYHRSHEHFPDGPDKHMYGPEQILWLKNQLVASRQPFKIIVGGNQMLNDYHKWEGWDKYRYERDAFLNWVDETKIEGLVFLSGDKHHTEMLKIPRENAYPLYELTCSPFTAGTHEKWIDNERKKSTLIQETLVGEKNFCKLTFDGLRKDRNITFESYNVDGKLLWSKKLKQSVLTYSSSK</sequence>
<dbReference type="SUPFAM" id="SSF49363">
    <property type="entry name" value="Purple acid phosphatase, N-terminal domain"/>
    <property type="match status" value="1"/>
</dbReference>
<dbReference type="InterPro" id="IPR038607">
    <property type="entry name" value="PhoD-like_sf"/>
</dbReference>
<name>A0A3B0VLP8_9ZZZZ</name>
<proteinExistence type="predicted"/>
<dbReference type="InterPro" id="IPR008963">
    <property type="entry name" value="Purple_acid_Pase-like_N"/>
</dbReference>
<dbReference type="InterPro" id="IPR056702">
    <property type="entry name" value="DUF7800"/>
</dbReference>
<dbReference type="AlphaFoldDB" id="A0A3B0VLP8"/>
<dbReference type="Gene3D" id="2.60.40.380">
    <property type="entry name" value="Purple acid phosphatase-like, N-terminal"/>
    <property type="match status" value="1"/>
</dbReference>
<gene>
    <name evidence="4" type="ORF">MNBD_GAMMA01-129</name>
</gene>
<dbReference type="Gene3D" id="3.60.21.70">
    <property type="entry name" value="PhoD-like phosphatase"/>
    <property type="match status" value="1"/>
</dbReference>
<organism evidence="4">
    <name type="scientific">hydrothermal vent metagenome</name>
    <dbReference type="NCBI Taxonomy" id="652676"/>
    <lineage>
        <taxon>unclassified sequences</taxon>
        <taxon>metagenomes</taxon>
        <taxon>ecological metagenomes</taxon>
    </lineage>
</organism>
<dbReference type="GO" id="GO:0046872">
    <property type="term" value="F:metal ion binding"/>
    <property type="evidence" value="ECO:0007669"/>
    <property type="project" value="InterPro"/>
</dbReference>
<dbReference type="Pfam" id="PF09423">
    <property type="entry name" value="PhoD"/>
    <property type="match status" value="1"/>
</dbReference>